<name>A0A0A1ZII0_PROMR</name>
<feature type="transmembrane region" description="Helical" evidence="1">
    <location>
        <begin position="34"/>
        <end position="55"/>
    </location>
</feature>
<dbReference type="AlphaFoldDB" id="A0A0A1ZII0"/>
<dbReference type="EMBL" id="JNAH01000004">
    <property type="protein sequence ID" value="KGF88008.1"/>
    <property type="molecule type" value="Genomic_DNA"/>
</dbReference>
<evidence type="ECO:0000313" key="3">
    <source>
        <dbReference type="Proteomes" id="UP000030598"/>
    </source>
</evidence>
<proteinExistence type="predicted"/>
<dbReference type="STRING" id="59925.EU91_1047"/>
<keyword evidence="1" id="KW-1133">Transmembrane helix</keyword>
<dbReference type="OrthoDB" id="540589at2"/>
<comment type="caution">
    <text evidence="2">The sequence shown here is derived from an EMBL/GenBank/DDBJ whole genome shotgun (WGS) entry which is preliminary data.</text>
</comment>
<accession>A0A0A1ZII0</accession>
<evidence type="ECO:0000313" key="2">
    <source>
        <dbReference type="EMBL" id="KGF88008.1"/>
    </source>
</evidence>
<protein>
    <submittedName>
        <fullName evidence="2">Uncharacterized protein</fullName>
    </submittedName>
</protein>
<keyword evidence="1" id="KW-0812">Transmembrane</keyword>
<evidence type="ECO:0000256" key="1">
    <source>
        <dbReference type="SAM" id="Phobius"/>
    </source>
</evidence>
<gene>
    <name evidence="2" type="ORF">EU91_1047</name>
</gene>
<sequence>MYSKSKAIIFIQRILVWILYFFSGFVLYSKRGSLPSFLITFSRIIYPLSIFWLQIRLKKGTNFLPIDSKMTTSQLWFNLLPVFASLLTVFFSVTNTFLYILGTILNS</sequence>
<organism evidence="2 3">
    <name type="scientific">Prochlorococcus marinus str. GP2</name>
    <dbReference type="NCBI Taxonomy" id="59925"/>
    <lineage>
        <taxon>Bacteria</taxon>
        <taxon>Bacillati</taxon>
        <taxon>Cyanobacteriota</taxon>
        <taxon>Cyanophyceae</taxon>
        <taxon>Synechococcales</taxon>
        <taxon>Prochlorococcaceae</taxon>
        <taxon>Prochlorococcus</taxon>
    </lineage>
</organism>
<reference evidence="3" key="1">
    <citation type="journal article" date="2014" name="Sci. Data">
        <title>Genomes of diverse isolates of the marine cyanobacterium Prochlorococcus.</title>
        <authorList>
            <person name="Biller S."/>
            <person name="Berube P."/>
            <person name="Thompson J."/>
            <person name="Kelly L."/>
            <person name="Roggensack S."/>
            <person name="Awad L."/>
            <person name="Roache-Johnson K."/>
            <person name="Ding H."/>
            <person name="Giovannoni S.J."/>
            <person name="Moore L.R."/>
            <person name="Chisholm S.W."/>
        </authorList>
    </citation>
    <scope>NUCLEOTIDE SEQUENCE [LARGE SCALE GENOMIC DNA]</scope>
    <source>
        <strain evidence="3">GP2</strain>
    </source>
</reference>
<keyword evidence="1" id="KW-0472">Membrane</keyword>
<feature type="transmembrane region" description="Helical" evidence="1">
    <location>
        <begin position="7"/>
        <end position="28"/>
    </location>
</feature>
<dbReference type="Proteomes" id="UP000030598">
    <property type="component" value="Unassembled WGS sequence"/>
</dbReference>
<feature type="transmembrane region" description="Helical" evidence="1">
    <location>
        <begin position="75"/>
        <end position="101"/>
    </location>
</feature>